<proteinExistence type="predicted"/>
<name>A0A161YF27_DAUCS</name>
<sequence length="109" mass="12196">MGITAELVRNVLAKSRSIATHESNVRCNLERRKWKTSVRSCLCGDEINSVLAEEDSASVRSSKAAVSTQPEYSLEQEGNEVTLLEHPFKFKQEIPVLERQNAAEYALTT</sequence>
<evidence type="ECO:0000313" key="2">
    <source>
        <dbReference type="Proteomes" id="UP000077755"/>
    </source>
</evidence>
<accession>A0A161YF27</accession>
<protein>
    <submittedName>
        <fullName evidence="1">Uncharacterized protein</fullName>
    </submittedName>
</protein>
<dbReference type="EMBL" id="CP093348">
    <property type="protein sequence ID" value="WOH05786.1"/>
    <property type="molecule type" value="Genomic_DNA"/>
</dbReference>
<dbReference type="Gramene" id="KZM91509">
    <property type="protein sequence ID" value="KZM91509"/>
    <property type="gene ID" value="DCAR_021126"/>
</dbReference>
<reference evidence="1" key="2">
    <citation type="submission" date="2022-03" db="EMBL/GenBank/DDBJ databases">
        <title>Draft title - Genomic analysis of global carrot germplasm unveils the trajectory of domestication and the origin of high carotenoid orange carrot.</title>
        <authorList>
            <person name="Iorizzo M."/>
            <person name="Ellison S."/>
            <person name="Senalik D."/>
            <person name="Macko-Podgorni A."/>
            <person name="Grzebelus D."/>
            <person name="Bostan H."/>
            <person name="Rolling W."/>
            <person name="Curaba J."/>
            <person name="Simon P."/>
        </authorList>
    </citation>
    <scope>NUCLEOTIDE SEQUENCE</scope>
    <source>
        <tissue evidence="1">Leaf</tissue>
    </source>
</reference>
<dbReference type="AlphaFoldDB" id="A0A161YF27"/>
<evidence type="ECO:0000313" key="1">
    <source>
        <dbReference type="EMBL" id="WOH05786.1"/>
    </source>
</evidence>
<dbReference type="Proteomes" id="UP000077755">
    <property type="component" value="Chromosome 6"/>
</dbReference>
<organism evidence="1 2">
    <name type="scientific">Daucus carota subsp. sativus</name>
    <name type="common">Carrot</name>
    <dbReference type="NCBI Taxonomy" id="79200"/>
    <lineage>
        <taxon>Eukaryota</taxon>
        <taxon>Viridiplantae</taxon>
        <taxon>Streptophyta</taxon>
        <taxon>Embryophyta</taxon>
        <taxon>Tracheophyta</taxon>
        <taxon>Spermatophyta</taxon>
        <taxon>Magnoliopsida</taxon>
        <taxon>eudicotyledons</taxon>
        <taxon>Gunneridae</taxon>
        <taxon>Pentapetalae</taxon>
        <taxon>asterids</taxon>
        <taxon>campanulids</taxon>
        <taxon>Apiales</taxon>
        <taxon>Apiaceae</taxon>
        <taxon>Apioideae</taxon>
        <taxon>Scandiceae</taxon>
        <taxon>Daucinae</taxon>
        <taxon>Daucus</taxon>
        <taxon>Daucus sect. Daucus</taxon>
    </lineage>
</organism>
<gene>
    <name evidence="1" type="ORF">DCAR_0625207</name>
</gene>
<keyword evidence="2" id="KW-1185">Reference proteome</keyword>
<reference evidence="1" key="1">
    <citation type="journal article" date="2016" name="Nat. Genet.">
        <title>A high-quality carrot genome assembly provides new insights into carotenoid accumulation and asterid genome evolution.</title>
        <authorList>
            <person name="Iorizzo M."/>
            <person name="Ellison S."/>
            <person name="Senalik D."/>
            <person name="Zeng P."/>
            <person name="Satapoomin P."/>
            <person name="Huang J."/>
            <person name="Bowman M."/>
            <person name="Iovene M."/>
            <person name="Sanseverino W."/>
            <person name="Cavagnaro P."/>
            <person name="Yildiz M."/>
            <person name="Macko-Podgorni A."/>
            <person name="Moranska E."/>
            <person name="Grzebelus E."/>
            <person name="Grzebelus D."/>
            <person name="Ashrafi H."/>
            <person name="Zheng Z."/>
            <person name="Cheng S."/>
            <person name="Spooner D."/>
            <person name="Van Deynze A."/>
            <person name="Simon P."/>
        </authorList>
    </citation>
    <scope>NUCLEOTIDE SEQUENCE</scope>
    <source>
        <tissue evidence="1">Leaf</tissue>
    </source>
</reference>